<dbReference type="InterPro" id="IPR010982">
    <property type="entry name" value="Lambda_DNA-bd_dom_sf"/>
</dbReference>
<dbReference type="RefSeq" id="WP_212515908.1">
    <property type="nucleotide sequence ID" value="NZ_JAGSOH010000001.1"/>
</dbReference>
<dbReference type="SMART" id="SM00530">
    <property type="entry name" value="HTH_XRE"/>
    <property type="match status" value="1"/>
</dbReference>
<dbReference type="PANTHER" id="PTHR46082">
    <property type="entry name" value="ATP/GTP-BINDING PROTEIN-RELATED"/>
    <property type="match status" value="1"/>
</dbReference>
<sequence length="937" mass="102432">MTPGKSGPANEPWNDRERRAAVERREPTPRASAIGARLRGHRLAVGLSQTELAARLVVHPRQVSHVERGEQLPNAELLDAFIAALGLSARQADELRELLEEGAVATPESSSQAQSRTPDVWSVPGRNVHFTGRDAVLAELHQQLLGGLRTVILPIALRGLGGVGKTQVALEYAHRFKADYDVVWWIDTEQLELVDVSLARLAEAMGLASTGKTPDDARQAREALRRGEPYRRWLLIFDNAAEPDDVLAYLPEPAAHGHLLITSRDQTWASVAATLEVDVFTRSESVARLTCGVRSLAPEAASSIAELLGDLPLAVESATAWLATTGTPVDKYIEALARETMRVLSLERPLGYALPVAAVWSLSLKRLREYEPAAAHLLELASFMSPDGIATELFYSKAAIDELRRFDERVNDSIAVGTLVRAAVRYSLLRADSNELRIHRLVQGAVRAQLEGAAFDETVHAVHRILYAARPGPGQIDNPEAWPRYAQIWHHLAPSMAESCDEPEVRELMIDRVRFLWRNGEYQRALGYARPIADRWSARLQEDELVLGEQTLELNRQLLALQTEMATTLRIEGNLREAYELDTATLSRQRELLPERHPDIIVSSIMLGGDLRALGDFNGALKLDQSTYADSVTVLGADHPRTLSEANNLALSHFLVGNYARARQIDEDTFVRRRAVLGGQHPDTLHSQAQVGLELLVMGIREEAVQILTESMAGLVESIGLARPRTLSVATLLVWALNKADRTAEALALAQQTRTHYAGNYDPYHPGALLCGLALAAALSANGRVNDCRAVQIAREAVSGFEARFGADHPSTLAGVNNVAVYERRAGNPDAALAQLERVVEGLTGRLGIGHPNTCVAMANLANCLVHAGRLSDAERLERRALDHMAAALGGDHPDNAAIANNLAVTLRALGRRREARTVSSIASRTRLDLELLPVAL</sequence>
<reference evidence="3" key="1">
    <citation type="submission" date="2021-04" db="EMBL/GenBank/DDBJ databases">
        <title>Genome based classification of Actinospica acidithermotolerans sp. nov., an actinobacterium isolated from an Indonesian hot spring.</title>
        <authorList>
            <person name="Kusuma A.B."/>
            <person name="Putra K.E."/>
            <person name="Nafisah S."/>
            <person name="Loh J."/>
            <person name="Nouioui I."/>
            <person name="Goodfellow M."/>
        </authorList>
    </citation>
    <scope>NUCLEOTIDE SEQUENCE</scope>
    <source>
        <strain evidence="3">MGRD01-02</strain>
    </source>
</reference>
<accession>A0A941IH27</accession>
<dbReference type="CDD" id="cd00093">
    <property type="entry name" value="HTH_XRE"/>
    <property type="match status" value="1"/>
</dbReference>
<evidence type="ECO:0000313" key="4">
    <source>
        <dbReference type="Proteomes" id="UP000676325"/>
    </source>
</evidence>
<evidence type="ECO:0000259" key="2">
    <source>
        <dbReference type="PROSITE" id="PS50943"/>
    </source>
</evidence>
<dbReference type="Proteomes" id="UP000676325">
    <property type="component" value="Unassembled WGS sequence"/>
</dbReference>
<evidence type="ECO:0000313" key="3">
    <source>
        <dbReference type="EMBL" id="MBR7824758.1"/>
    </source>
</evidence>
<dbReference type="InterPro" id="IPR027417">
    <property type="entry name" value="P-loop_NTPase"/>
</dbReference>
<gene>
    <name evidence="3" type="ORF">KDK95_00435</name>
</gene>
<dbReference type="InterPro" id="IPR056681">
    <property type="entry name" value="DUF7779"/>
</dbReference>
<dbReference type="EMBL" id="JAGSOH010000001">
    <property type="protein sequence ID" value="MBR7824758.1"/>
    <property type="molecule type" value="Genomic_DNA"/>
</dbReference>
<dbReference type="Pfam" id="PF00931">
    <property type="entry name" value="NB-ARC"/>
    <property type="match status" value="1"/>
</dbReference>
<dbReference type="AlphaFoldDB" id="A0A941IH27"/>
<dbReference type="Pfam" id="PF13374">
    <property type="entry name" value="TPR_10"/>
    <property type="match status" value="3"/>
</dbReference>
<dbReference type="Pfam" id="PF13560">
    <property type="entry name" value="HTH_31"/>
    <property type="match status" value="1"/>
</dbReference>
<evidence type="ECO:0000256" key="1">
    <source>
        <dbReference type="SAM" id="MobiDB-lite"/>
    </source>
</evidence>
<dbReference type="SUPFAM" id="SSF47413">
    <property type="entry name" value="lambda repressor-like DNA-binding domains"/>
    <property type="match status" value="1"/>
</dbReference>
<feature type="region of interest" description="Disordered" evidence="1">
    <location>
        <begin position="1"/>
        <end position="32"/>
    </location>
</feature>
<dbReference type="SUPFAM" id="SSF52540">
    <property type="entry name" value="P-loop containing nucleoside triphosphate hydrolases"/>
    <property type="match status" value="1"/>
</dbReference>
<dbReference type="Gene3D" id="1.25.40.10">
    <property type="entry name" value="Tetratricopeptide repeat domain"/>
    <property type="match status" value="2"/>
</dbReference>
<dbReference type="PROSITE" id="PS50943">
    <property type="entry name" value="HTH_CROC1"/>
    <property type="match status" value="1"/>
</dbReference>
<dbReference type="NCBIfam" id="NF040586">
    <property type="entry name" value="FxSxx_TPR"/>
    <property type="match status" value="1"/>
</dbReference>
<dbReference type="Pfam" id="PF25000">
    <property type="entry name" value="DUF7779"/>
    <property type="match status" value="1"/>
</dbReference>
<dbReference type="Gene3D" id="3.40.50.300">
    <property type="entry name" value="P-loop containing nucleotide triphosphate hydrolases"/>
    <property type="match status" value="1"/>
</dbReference>
<dbReference type="SUPFAM" id="SSF48452">
    <property type="entry name" value="TPR-like"/>
    <property type="match status" value="3"/>
</dbReference>
<dbReference type="GO" id="GO:0003677">
    <property type="term" value="F:DNA binding"/>
    <property type="evidence" value="ECO:0007669"/>
    <property type="project" value="InterPro"/>
</dbReference>
<dbReference type="GO" id="GO:0043531">
    <property type="term" value="F:ADP binding"/>
    <property type="evidence" value="ECO:0007669"/>
    <property type="project" value="InterPro"/>
</dbReference>
<proteinExistence type="predicted"/>
<feature type="domain" description="HTH cro/C1-type" evidence="2">
    <location>
        <begin position="38"/>
        <end position="92"/>
    </location>
</feature>
<dbReference type="InterPro" id="IPR053137">
    <property type="entry name" value="NLR-like"/>
</dbReference>
<organism evidence="3 4">
    <name type="scientific">Actinospica acidithermotolerans</name>
    <dbReference type="NCBI Taxonomy" id="2828514"/>
    <lineage>
        <taxon>Bacteria</taxon>
        <taxon>Bacillati</taxon>
        <taxon>Actinomycetota</taxon>
        <taxon>Actinomycetes</taxon>
        <taxon>Catenulisporales</taxon>
        <taxon>Actinospicaceae</taxon>
        <taxon>Actinospica</taxon>
    </lineage>
</organism>
<keyword evidence="4" id="KW-1185">Reference proteome</keyword>
<dbReference type="InterPro" id="IPR011990">
    <property type="entry name" value="TPR-like_helical_dom_sf"/>
</dbReference>
<dbReference type="Gene3D" id="1.10.260.40">
    <property type="entry name" value="lambda repressor-like DNA-binding domains"/>
    <property type="match status" value="1"/>
</dbReference>
<dbReference type="Pfam" id="PF13424">
    <property type="entry name" value="TPR_12"/>
    <property type="match status" value="1"/>
</dbReference>
<feature type="compositionally biased region" description="Basic and acidic residues" evidence="1">
    <location>
        <begin position="13"/>
        <end position="28"/>
    </location>
</feature>
<dbReference type="InterPro" id="IPR002182">
    <property type="entry name" value="NB-ARC"/>
</dbReference>
<dbReference type="PANTHER" id="PTHR46082:SF6">
    <property type="entry name" value="AAA+ ATPASE DOMAIN-CONTAINING PROTEIN-RELATED"/>
    <property type="match status" value="1"/>
</dbReference>
<protein>
    <submittedName>
        <fullName evidence="3">Tetratricopeptide repeat protein</fullName>
    </submittedName>
</protein>
<comment type="caution">
    <text evidence="3">The sequence shown here is derived from an EMBL/GenBank/DDBJ whole genome shotgun (WGS) entry which is preliminary data.</text>
</comment>
<name>A0A941IH27_9ACTN</name>
<dbReference type="InterPro" id="IPR001387">
    <property type="entry name" value="Cro/C1-type_HTH"/>
</dbReference>